<sequence length="30" mass="3427">MRVVRNVRKSLLSTLLEDTLILKGLAQFVI</sequence>
<name>A0A0F8Y0J9_9ZZZZ</name>
<comment type="caution">
    <text evidence="1">The sequence shown here is derived from an EMBL/GenBank/DDBJ whole genome shotgun (WGS) entry which is preliminary data.</text>
</comment>
<accession>A0A0F8Y0J9</accession>
<proteinExistence type="predicted"/>
<organism evidence="1">
    <name type="scientific">marine sediment metagenome</name>
    <dbReference type="NCBI Taxonomy" id="412755"/>
    <lineage>
        <taxon>unclassified sequences</taxon>
        <taxon>metagenomes</taxon>
        <taxon>ecological metagenomes</taxon>
    </lineage>
</organism>
<evidence type="ECO:0000313" key="1">
    <source>
        <dbReference type="EMBL" id="KKK74803.1"/>
    </source>
</evidence>
<dbReference type="AlphaFoldDB" id="A0A0F8Y0J9"/>
<gene>
    <name evidence="1" type="ORF">LCGC14_2880110</name>
</gene>
<protein>
    <submittedName>
        <fullName evidence="1">Uncharacterized protein</fullName>
    </submittedName>
</protein>
<reference evidence="1" key="1">
    <citation type="journal article" date="2015" name="Nature">
        <title>Complex archaea that bridge the gap between prokaryotes and eukaryotes.</title>
        <authorList>
            <person name="Spang A."/>
            <person name="Saw J.H."/>
            <person name="Jorgensen S.L."/>
            <person name="Zaremba-Niedzwiedzka K."/>
            <person name="Martijn J."/>
            <person name="Lind A.E."/>
            <person name="van Eijk R."/>
            <person name="Schleper C."/>
            <person name="Guy L."/>
            <person name="Ettema T.J."/>
        </authorList>
    </citation>
    <scope>NUCLEOTIDE SEQUENCE</scope>
</reference>
<dbReference type="EMBL" id="LAZR01056145">
    <property type="protein sequence ID" value="KKK74803.1"/>
    <property type="molecule type" value="Genomic_DNA"/>
</dbReference>
<feature type="non-terminal residue" evidence="1">
    <location>
        <position position="30"/>
    </location>
</feature>